<dbReference type="EMBL" id="AEIJ01000036">
    <property type="status" value="NOT_ANNOTATED_CDS"/>
    <property type="molecule type" value="Genomic_DNA"/>
</dbReference>
<dbReference type="CDD" id="cd06168">
    <property type="entry name" value="LSMD1"/>
    <property type="match status" value="1"/>
</dbReference>
<dbReference type="EMBL" id="GL541644">
    <property type="protein sequence ID" value="KDE09591.1"/>
    <property type="molecule type" value="Genomic_DNA"/>
</dbReference>
<evidence type="ECO:0000313" key="3">
    <source>
        <dbReference type="Proteomes" id="UP000017200"/>
    </source>
</evidence>
<name>U5GZ82_USTV1</name>
<sequence length="126" mass="14137">MSIQPRPPIPPITPTRFTQLVESFLNQSLAVLVASDARLLVGYFTCLDQQGNLVLDNTYEYPAEKDEQEEEGVLPLNRLASQEGRSVGMVLVPRKEWKGVWLHTGEQTADAEKEQANTTFSNEAYI</sequence>
<dbReference type="HOGENOM" id="CLU_1983237_0_0_1"/>
<protein>
    <recommendedName>
        <fullName evidence="4">LSM domain-containing protein</fullName>
    </recommendedName>
</protein>
<dbReference type="InterPro" id="IPR010920">
    <property type="entry name" value="LSM_dom_sf"/>
</dbReference>
<keyword evidence="3" id="KW-1185">Reference proteome</keyword>
<dbReference type="OrthoDB" id="368909at2759"/>
<dbReference type="InParanoid" id="U5GZ82"/>
<dbReference type="EnsemblFungi" id="MVLG_00486T0">
    <property type="protein sequence ID" value="MVLG_00486T0"/>
    <property type="gene ID" value="MVLG_00486"/>
</dbReference>
<dbReference type="GO" id="GO:0031417">
    <property type="term" value="C:NatC complex"/>
    <property type="evidence" value="ECO:0007669"/>
    <property type="project" value="InterPro"/>
</dbReference>
<evidence type="ECO:0008006" key="4">
    <source>
        <dbReference type="Google" id="ProtNLM"/>
    </source>
</evidence>
<dbReference type="AlphaFoldDB" id="U5GZ82"/>
<reference evidence="1 3" key="3">
    <citation type="journal article" date="2015" name="BMC Genomics">
        <title>Sex and parasites: genomic and transcriptomic analysis of Microbotryum lychnidis-dioicae, the biotrophic and plant-castrating anther smut fungus.</title>
        <authorList>
            <person name="Perlin M.H."/>
            <person name="Amselem J."/>
            <person name="Fontanillas E."/>
            <person name="Toh S.S."/>
            <person name="Chen Z."/>
            <person name="Goldberg J."/>
            <person name="Duplessis S."/>
            <person name="Henrissat B."/>
            <person name="Young S."/>
            <person name="Zeng Q."/>
            <person name="Aguileta G."/>
            <person name="Petit E."/>
            <person name="Badouin H."/>
            <person name="Andrews J."/>
            <person name="Razeeq D."/>
            <person name="Gabaldon T."/>
            <person name="Quesneville H."/>
            <person name="Giraud T."/>
            <person name="Hood M.E."/>
            <person name="Schultz D.J."/>
            <person name="Cuomo C.A."/>
        </authorList>
    </citation>
    <scope>NUCLEOTIDE SEQUENCE [LARGE SCALE GENOMIC DNA]</scope>
    <source>
        <strain evidence="1">P1A1 Lamole</strain>
        <strain evidence="3">p1A1 Lamole</strain>
    </source>
</reference>
<dbReference type="Proteomes" id="UP000017200">
    <property type="component" value="Unassembled WGS sequence"/>
</dbReference>
<evidence type="ECO:0000313" key="1">
    <source>
        <dbReference type="EMBL" id="KDE09591.1"/>
    </source>
</evidence>
<organism evidence="1">
    <name type="scientific">Microbotryum lychnidis-dioicae (strain p1A1 Lamole / MvSl-1064)</name>
    <name type="common">Anther smut fungus</name>
    <dbReference type="NCBI Taxonomy" id="683840"/>
    <lineage>
        <taxon>Eukaryota</taxon>
        <taxon>Fungi</taxon>
        <taxon>Dikarya</taxon>
        <taxon>Basidiomycota</taxon>
        <taxon>Pucciniomycotina</taxon>
        <taxon>Microbotryomycetes</taxon>
        <taxon>Microbotryales</taxon>
        <taxon>Microbotryaceae</taxon>
        <taxon>Microbotryum</taxon>
    </lineage>
</organism>
<evidence type="ECO:0000313" key="2">
    <source>
        <dbReference type="EnsemblFungi" id="MVLG_00486T0"/>
    </source>
</evidence>
<reference evidence="1" key="2">
    <citation type="submission" date="2010-11" db="EMBL/GenBank/DDBJ databases">
        <authorList>
            <consortium name="The Broad Institute Genome Sequencing Platform"/>
            <person name="Earl A."/>
            <person name="Ward D."/>
            <person name="Feldgarden M."/>
            <person name="Gevers D."/>
            <person name="Butler R."/>
            <person name="Young S.K."/>
            <person name="Zeng Q."/>
            <person name="Gargeya S."/>
            <person name="Fitzgerald M."/>
            <person name="Haas B."/>
            <person name="Abouelleil A."/>
            <person name="Alvarado L."/>
            <person name="Arachchi H.M."/>
            <person name="Berlin A."/>
            <person name="Brown A."/>
            <person name="Chapman S.B."/>
            <person name="Chen Z."/>
            <person name="Dunbar C."/>
            <person name="Freedman E."/>
            <person name="Gearin G."/>
            <person name="Gellesch M."/>
            <person name="Goldberg J."/>
            <person name="Griggs A."/>
            <person name="Gujja S."/>
            <person name="Heilman E."/>
            <person name="Heiman D."/>
            <person name="Howarth C."/>
            <person name="Larson L."/>
            <person name="Lui A."/>
            <person name="MacDonald P.J.P."/>
            <person name="Mehta T."/>
            <person name="Montmayeur A."/>
            <person name="Murphy C."/>
            <person name="Neiman D."/>
            <person name="Pearson M."/>
            <person name="Priest M."/>
            <person name="Roberts A."/>
            <person name="Saif S."/>
            <person name="Shea T."/>
            <person name="Shenoy N."/>
            <person name="Sisk P."/>
            <person name="Stolte C."/>
            <person name="Sykes S."/>
            <person name="White J."/>
            <person name="Yandava C."/>
            <person name="Wortman J."/>
            <person name="Nusbaum C."/>
            <person name="Birren B."/>
        </authorList>
    </citation>
    <scope>NUCLEOTIDE SEQUENCE</scope>
    <source>
        <strain evidence="1">P1A1 Lamole</strain>
    </source>
</reference>
<proteinExistence type="predicted"/>
<dbReference type="SUPFAM" id="SSF50182">
    <property type="entry name" value="Sm-like ribonucleoproteins"/>
    <property type="match status" value="1"/>
</dbReference>
<dbReference type="STRING" id="683840.U5GZ82"/>
<reference evidence="2" key="4">
    <citation type="submission" date="2015-06" db="UniProtKB">
        <authorList>
            <consortium name="EnsemblFungi"/>
        </authorList>
    </citation>
    <scope>IDENTIFICATION</scope>
</reference>
<accession>U5GZ82</accession>
<reference evidence="3" key="1">
    <citation type="submission" date="2010-11" db="EMBL/GenBank/DDBJ databases">
        <title>The genome sequence of Microbotryum violaceum strain p1A1 Lamole.</title>
        <authorList>
            <person name="Cuomo C."/>
            <person name="Perlin M."/>
            <person name="Young S.K."/>
            <person name="Zeng Q."/>
            <person name="Gargeya S."/>
            <person name="Alvarado L."/>
            <person name="Berlin A."/>
            <person name="Chapman S.B."/>
            <person name="Chen Z."/>
            <person name="Freedman E."/>
            <person name="Gellesch M."/>
            <person name="Goldberg J."/>
            <person name="Griggs A."/>
            <person name="Gujja S."/>
            <person name="Heilman E."/>
            <person name="Heiman D."/>
            <person name="Howarth C."/>
            <person name="Mehta T."/>
            <person name="Neiman D."/>
            <person name="Pearson M."/>
            <person name="Roberts A."/>
            <person name="Saif S."/>
            <person name="Shea T."/>
            <person name="Shenoy N."/>
            <person name="Sisk P."/>
            <person name="Stolte C."/>
            <person name="Sykes S."/>
            <person name="White J."/>
            <person name="Yandava C."/>
            <person name="Haas B."/>
            <person name="Nusbaum C."/>
            <person name="Birren B."/>
        </authorList>
    </citation>
    <scope>NUCLEOTIDE SEQUENCE [LARGE SCALE GENOMIC DNA]</scope>
    <source>
        <strain evidence="3">p1A1 Lamole</strain>
    </source>
</reference>
<gene>
    <name evidence="1" type="ORF">MVLG_00486</name>
</gene>
<dbReference type="Gene3D" id="2.30.30.100">
    <property type="match status" value="1"/>
</dbReference>
<dbReference type="InterPro" id="IPR034110">
    <property type="entry name" value="LSMD1_Sm"/>
</dbReference>